<protein>
    <submittedName>
        <fullName evidence="1">Uncharacterized protein</fullName>
    </submittedName>
</protein>
<name>A0ABM9WN12_9GAMM</name>
<comment type="caution">
    <text evidence="1">The sequence shown here is derived from an EMBL/GenBank/DDBJ whole genome shotgun (WGS) entry which is preliminary data.</text>
</comment>
<evidence type="ECO:0000313" key="1">
    <source>
        <dbReference type="EMBL" id="EAQ32314.1"/>
    </source>
</evidence>
<sequence length="88" mass="10218">MKKTNEILEHPVLAHTLLTTVLISKKQIVTTFNVPSSTWYDWYRTGFAPAPVLQRDGCHRKWRLIDVINFFASLHNSDNKRKGYGNCK</sequence>
<keyword evidence="2" id="KW-1185">Reference proteome</keyword>
<reference evidence="1 2" key="1">
    <citation type="submission" date="2006-01" db="EMBL/GenBank/DDBJ databases">
        <authorList>
            <person name="Brettar I."/>
            <person name="Hofle M."/>
            <person name="Ferriera S."/>
            <person name="Johnson J."/>
            <person name="Kravitz S."/>
            <person name="Halpern A."/>
            <person name="Remington K."/>
            <person name="Beeson K."/>
            <person name="Tran B."/>
            <person name="Rogers Y.-H."/>
            <person name="Friedman R."/>
            <person name="Venter J.C."/>
        </authorList>
    </citation>
    <scope>NUCLEOTIDE SEQUENCE [LARGE SCALE GENOMIC DNA]</scope>
    <source>
        <strain evidence="1 2">OS145</strain>
    </source>
</reference>
<proteinExistence type="predicted"/>
<dbReference type="Proteomes" id="UP000016543">
    <property type="component" value="Unassembled WGS sequence"/>
</dbReference>
<gene>
    <name evidence="1" type="ORF">OS145_07696</name>
</gene>
<evidence type="ECO:0000313" key="2">
    <source>
        <dbReference type="Proteomes" id="UP000016543"/>
    </source>
</evidence>
<organism evidence="1 2">
    <name type="scientific">Idiomarina baltica OS145</name>
    <dbReference type="NCBI Taxonomy" id="314276"/>
    <lineage>
        <taxon>Bacteria</taxon>
        <taxon>Pseudomonadati</taxon>
        <taxon>Pseudomonadota</taxon>
        <taxon>Gammaproteobacteria</taxon>
        <taxon>Alteromonadales</taxon>
        <taxon>Idiomarinaceae</taxon>
        <taxon>Idiomarina</taxon>
    </lineage>
</organism>
<dbReference type="EMBL" id="AAMX01000006">
    <property type="protein sequence ID" value="EAQ32314.1"/>
    <property type="molecule type" value="Genomic_DNA"/>
</dbReference>
<accession>A0ABM9WN12</accession>